<dbReference type="InterPro" id="IPR003110">
    <property type="entry name" value="Phos_immunorcpt_sig_ITAM"/>
</dbReference>
<dbReference type="PANTHER" id="PTHR11481">
    <property type="entry name" value="IMMUNOGLOBULIN FC RECEPTOR"/>
    <property type="match status" value="1"/>
</dbReference>
<dbReference type="GO" id="GO:0004888">
    <property type="term" value="F:transmembrane signaling receptor activity"/>
    <property type="evidence" value="ECO:0007669"/>
    <property type="project" value="InterPro"/>
</dbReference>
<keyword evidence="5" id="KW-0472">Membrane</keyword>
<dbReference type="SMART" id="SM00077">
    <property type="entry name" value="ITAM"/>
    <property type="match status" value="5"/>
</dbReference>
<keyword evidence="3" id="KW-0732">Signal</keyword>
<dbReference type="Gene3D" id="2.60.40.10">
    <property type="entry name" value="Immunoglobulins"/>
    <property type="match status" value="2"/>
</dbReference>
<dbReference type="GO" id="GO:0009897">
    <property type="term" value="C:external side of plasma membrane"/>
    <property type="evidence" value="ECO:0007669"/>
    <property type="project" value="TreeGrafter"/>
</dbReference>
<gene>
    <name evidence="9" type="ORF">CRENBAI_002771</name>
</gene>
<dbReference type="AlphaFoldDB" id="A0AAV9QV15"/>
<dbReference type="SMART" id="SM00409">
    <property type="entry name" value="IG"/>
    <property type="match status" value="2"/>
</dbReference>
<keyword evidence="6" id="KW-1015">Disulfide bond</keyword>
<dbReference type="PROSITE" id="PS50835">
    <property type="entry name" value="IG_LIKE"/>
    <property type="match status" value="1"/>
</dbReference>
<organism evidence="9 10">
    <name type="scientific">Crenichthys baileyi</name>
    <name type="common">White River springfish</name>
    <dbReference type="NCBI Taxonomy" id="28760"/>
    <lineage>
        <taxon>Eukaryota</taxon>
        <taxon>Metazoa</taxon>
        <taxon>Chordata</taxon>
        <taxon>Craniata</taxon>
        <taxon>Vertebrata</taxon>
        <taxon>Euteleostomi</taxon>
        <taxon>Actinopterygii</taxon>
        <taxon>Neopterygii</taxon>
        <taxon>Teleostei</taxon>
        <taxon>Neoteleostei</taxon>
        <taxon>Acanthomorphata</taxon>
        <taxon>Ovalentaria</taxon>
        <taxon>Atherinomorphae</taxon>
        <taxon>Cyprinodontiformes</taxon>
        <taxon>Goodeidae</taxon>
        <taxon>Crenichthys</taxon>
    </lineage>
</organism>
<evidence type="ECO:0000256" key="1">
    <source>
        <dbReference type="ARBA" id="ARBA00004479"/>
    </source>
</evidence>
<comment type="subcellular location">
    <subcellularLocation>
        <location evidence="1">Membrane</location>
        <topology evidence="1">Single-pass type I membrane protein</topology>
    </subcellularLocation>
</comment>
<keyword evidence="2" id="KW-0812">Transmembrane</keyword>
<evidence type="ECO:0000256" key="3">
    <source>
        <dbReference type="ARBA" id="ARBA00022729"/>
    </source>
</evidence>
<feature type="compositionally biased region" description="Basic and acidic residues" evidence="7">
    <location>
        <begin position="492"/>
        <end position="515"/>
    </location>
</feature>
<feature type="compositionally biased region" description="Basic and acidic residues" evidence="7">
    <location>
        <begin position="437"/>
        <end position="449"/>
    </location>
</feature>
<feature type="region of interest" description="Disordered" evidence="7">
    <location>
        <begin position="437"/>
        <end position="456"/>
    </location>
</feature>
<dbReference type="InterPro" id="IPR003598">
    <property type="entry name" value="Ig_sub2"/>
</dbReference>
<dbReference type="InterPro" id="IPR013783">
    <property type="entry name" value="Ig-like_fold"/>
</dbReference>
<dbReference type="SMART" id="SM00408">
    <property type="entry name" value="IGc2"/>
    <property type="match status" value="2"/>
</dbReference>
<evidence type="ECO:0000256" key="7">
    <source>
        <dbReference type="SAM" id="MobiDB-lite"/>
    </source>
</evidence>
<proteinExistence type="predicted"/>
<accession>A0AAV9QV15</accession>
<evidence type="ECO:0000313" key="10">
    <source>
        <dbReference type="Proteomes" id="UP001311232"/>
    </source>
</evidence>
<dbReference type="InterPro" id="IPR007110">
    <property type="entry name" value="Ig-like_dom"/>
</dbReference>
<evidence type="ECO:0000259" key="8">
    <source>
        <dbReference type="PROSITE" id="PS50835"/>
    </source>
</evidence>
<feature type="domain" description="Ig-like" evidence="8">
    <location>
        <begin position="197"/>
        <end position="259"/>
    </location>
</feature>
<reference evidence="9 10" key="1">
    <citation type="submission" date="2021-06" db="EMBL/GenBank/DDBJ databases">
        <authorList>
            <person name="Palmer J.M."/>
        </authorList>
    </citation>
    <scope>NUCLEOTIDE SEQUENCE [LARGE SCALE GENOMIC DNA]</scope>
    <source>
        <strain evidence="9 10">MEX-2019</strain>
        <tissue evidence="9">Muscle</tissue>
    </source>
</reference>
<evidence type="ECO:0000256" key="6">
    <source>
        <dbReference type="ARBA" id="ARBA00023157"/>
    </source>
</evidence>
<dbReference type="EMBL" id="JAHHUM010002704">
    <property type="protein sequence ID" value="KAK5601214.1"/>
    <property type="molecule type" value="Genomic_DNA"/>
</dbReference>
<evidence type="ECO:0000256" key="2">
    <source>
        <dbReference type="ARBA" id="ARBA00022692"/>
    </source>
</evidence>
<name>A0AAV9QV15_9TELE</name>
<dbReference type="InterPro" id="IPR050488">
    <property type="entry name" value="Ig_Fc_receptor"/>
</dbReference>
<dbReference type="InterPro" id="IPR003599">
    <property type="entry name" value="Ig_sub"/>
</dbReference>
<keyword evidence="10" id="KW-1185">Reference proteome</keyword>
<protein>
    <recommendedName>
        <fullName evidence="8">Ig-like domain-containing protein</fullName>
    </recommendedName>
</protein>
<dbReference type="GO" id="GO:0007166">
    <property type="term" value="P:cell surface receptor signaling pathway"/>
    <property type="evidence" value="ECO:0007669"/>
    <property type="project" value="InterPro"/>
</dbReference>
<dbReference type="SUPFAM" id="SSF48726">
    <property type="entry name" value="Immunoglobulin"/>
    <property type="match status" value="3"/>
</dbReference>
<sequence>MTSGRELLLLAVSMPPHLKSIFTGDLFYLYCKDGSSGGTATWYFNNTALQKEQNRTMKIAPAGSKNSGSYKCEINGHKSDEFLVHVLEYVPTASLTIATGQPVMRKYSKVLLEIENETGLDGWSCIVTRGDKTMAVYLKLVDKSATSFVFETSALIVPETIYWCVKKNETYRSNQVILRTTEKEVTLEMDPFPAIVGETLTLTCLVWGTNDISKSVFYKHNSAPVSVKGSNYKITEITESTGGDYKCEATYRYKAQTIEASHKYDSDVQEVLVYASPVRAVLSDSMQCSCPTCSGPMTYSFYKQNGKSWKMVGQDQQPGSSGTYHCRAVLDYMRTLPSNSVHLDIYEEVQMRQTGDPKYETLNVARVKEGEYDTIQPETEGRKKTGCTYEALKKQDNKEEVYHTLGENVASEGGDGGYEALKKEGIQKAEYETLKTKSVEKKPGTRSEGGDGGYEALKKEGIQKAEYETLKTKSVEKKPGTRSEGGDGGYEALKKEGIQKAEYETLKTKSVEKKPGTGSEGGDGGYEALKKEGIQKAEYETLKTKQAEGRPGALSQLEIVAEIN</sequence>
<dbReference type="GO" id="GO:0006955">
    <property type="term" value="P:immune response"/>
    <property type="evidence" value="ECO:0007669"/>
    <property type="project" value="TreeGrafter"/>
</dbReference>
<feature type="compositionally biased region" description="Basic and acidic residues" evidence="7">
    <location>
        <begin position="468"/>
        <end position="485"/>
    </location>
</feature>
<dbReference type="PANTHER" id="PTHR11481:SF64">
    <property type="entry name" value="FC RECEPTOR-LIKE PROTEIN 4"/>
    <property type="match status" value="1"/>
</dbReference>
<keyword evidence="4" id="KW-1133">Transmembrane helix</keyword>
<evidence type="ECO:0000256" key="5">
    <source>
        <dbReference type="ARBA" id="ARBA00023136"/>
    </source>
</evidence>
<dbReference type="Proteomes" id="UP001311232">
    <property type="component" value="Unassembled WGS sequence"/>
</dbReference>
<comment type="caution">
    <text evidence="9">The sequence shown here is derived from an EMBL/GenBank/DDBJ whole genome shotgun (WGS) entry which is preliminary data.</text>
</comment>
<evidence type="ECO:0000256" key="4">
    <source>
        <dbReference type="ARBA" id="ARBA00022989"/>
    </source>
</evidence>
<dbReference type="InterPro" id="IPR036179">
    <property type="entry name" value="Ig-like_dom_sf"/>
</dbReference>
<feature type="region of interest" description="Disordered" evidence="7">
    <location>
        <begin position="468"/>
        <end position="529"/>
    </location>
</feature>
<evidence type="ECO:0000313" key="9">
    <source>
        <dbReference type="EMBL" id="KAK5601214.1"/>
    </source>
</evidence>